<name>A0A1J4JNM3_9EUKA</name>
<protein>
    <submittedName>
        <fullName evidence="1">Uncharacterized protein</fullName>
    </submittedName>
</protein>
<reference evidence="1" key="1">
    <citation type="submission" date="2016-10" db="EMBL/GenBank/DDBJ databases">
        <authorList>
            <person name="Benchimol M."/>
            <person name="Almeida L.G."/>
            <person name="Vasconcelos A.T."/>
            <person name="Perreira-Neves A."/>
            <person name="Rosa I.A."/>
            <person name="Tasca T."/>
            <person name="Bogo M.R."/>
            <person name="de Souza W."/>
        </authorList>
    </citation>
    <scope>NUCLEOTIDE SEQUENCE [LARGE SCALE GENOMIC DNA]</scope>
    <source>
        <strain evidence="1">K</strain>
    </source>
</reference>
<proteinExistence type="predicted"/>
<evidence type="ECO:0000313" key="2">
    <source>
        <dbReference type="Proteomes" id="UP000179807"/>
    </source>
</evidence>
<evidence type="ECO:0000313" key="1">
    <source>
        <dbReference type="EMBL" id="OHT00721.1"/>
    </source>
</evidence>
<dbReference type="RefSeq" id="XP_068353857.1">
    <property type="nucleotide sequence ID" value="XM_068508530.1"/>
</dbReference>
<accession>A0A1J4JNM3</accession>
<dbReference type="AlphaFoldDB" id="A0A1J4JNM3"/>
<dbReference type="GeneID" id="94843234"/>
<gene>
    <name evidence="1" type="ORF">TRFO_32490</name>
</gene>
<sequence>MDETIKMDISVNDIYQPDVLTLDDIFKSPHPFNIQNFLNEVEMSNSLSKHDDFDNDLVPNMFSYDFIIKSKPHHTNSNLRSMEIQNDGFDSQSISLNYDALKQDKIDNIAPTQNEKKAGKDNNKNTQFESPYLGISFQKFSRKFTPAVAKSIPNLAPDVFHKLIDEMYMQSQKSPDEFSESNE</sequence>
<dbReference type="VEuPathDB" id="TrichDB:TRFO_32490"/>
<organism evidence="1 2">
    <name type="scientific">Tritrichomonas foetus</name>
    <dbReference type="NCBI Taxonomy" id="1144522"/>
    <lineage>
        <taxon>Eukaryota</taxon>
        <taxon>Metamonada</taxon>
        <taxon>Parabasalia</taxon>
        <taxon>Tritrichomonadida</taxon>
        <taxon>Tritrichomonadidae</taxon>
        <taxon>Tritrichomonas</taxon>
    </lineage>
</organism>
<dbReference type="EMBL" id="MLAK01000941">
    <property type="protein sequence ID" value="OHT00721.1"/>
    <property type="molecule type" value="Genomic_DNA"/>
</dbReference>
<comment type="caution">
    <text evidence="1">The sequence shown here is derived from an EMBL/GenBank/DDBJ whole genome shotgun (WGS) entry which is preliminary data.</text>
</comment>
<dbReference type="Proteomes" id="UP000179807">
    <property type="component" value="Unassembled WGS sequence"/>
</dbReference>
<keyword evidence="2" id="KW-1185">Reference proteome</keyword>